<reference evidence="2" key="2">
    <citation type="journal article" date="2021" name="PeerJ">
        <title>Extensive microbial diversity within the chicken gut microbiome revealed by metagenomics and culture.</title>
        <authorList>
            <person name="Gilroy R."/>
            <person name="Ravi A."/>
            <person name="Getino M."/>
            <person name="Pursley I."/>
            <person name="Horton D.L."/>
            <person name="Alikhan N.F."/>
            <person name="Baker D."/>
            <person name="Gharbi K."/>
            <person name="Hall N."/>
            <person name="Watson M."/>
            <person name="Adriaenssens E.M."/>
            <person name="Foster-Nyarko E."/>
            <person name="Jarju S."/>
            <person name="Secka A."/>
            <person name="Antonio M."/>
            <person name="Oren A."/>
            <person name="Chaudhuri R.R."/>
            <person name="La Ragione R."/>
            <person name="Hildebrand F."/>
            <person name="Pallen M.J."/>
        </authorList>
    </citation>
    <scope>NUCLEOTIDE SEQUENCE</scope>
    <source>
        <strain evidence="2">6276</strain>
    </source>
</reference>
<feature type="compositionally biased region" description="Basic and acidic residues" evidence="1">
    <location>
        <begin position="179"/>
        <end position="228"/>
    </location>
</feature>
<feature type="compositionally biased region" description="Polar residues" evidence="1">
    <location>
        <begin position="22"/>
        <end position="52"/>
    </location>
</feature>
<proteinExistence type="predicted"/>
<gene>
    <name evidence="2" type="ORF">IAC10_09925</name>
</gene>
<feature type="region of interest" description="Disordered" evidence="1">
    <location>
        <begin position="22"/>
        <end position="74"/>
    </location>
</feature>
<evidence type="ECO:0000313" key="3">
    <source>
        <dbReference type="Proteomes" id="UP000823928"/>
    </source>
</evidence>
<reference evidence="2" key="1">
    <citation type="submission" date="2020-10" db="EMBL/GenBank/DDBJ databases">
        <authorList>
            <person name="Gilroy R."/>
        </authorList>
    </citation>
    <scope>NUCLEOTIDE SEQUENCE</scope>
    <source>
        <strain evidence="2">6276</strain>
    </source>
</reference>
<comment type="caution">
    <text evidence="2">The sequence shown here is derived from an EMBL/GenBank/DDBJ whole genome shotgun (WGS) entry which is preliminary data.</text>
</comment>
<protein>
    <submittedName>
        <fullName evidence="2">Uncharacterized protein</fullName>
    </submittedName>
</protein>
<feature type="region of interest" description="Disordered" evidence="1">
    <location>
        <begin position="116"/>
        <end position="245"/>
    </location>
</feature>
<feature type="compositionally biased region" description="Low complexity" evidence="1">
    <location>
        <begin position="281"/>
        <end position="296"/>
    </location>
</feature>
<evidence type="ECO:0000313" key="2">
    <source>
        <dbReference type="EMBL" id="HIS36927.1"/>
    </source>
</evidence>
<sequence length="670" mass="71713">MSINVNNLSKADLVKLAMQKQSGKTSTANQPSYMTKNGSIFNAPNLKSTAQTEKPKLSDGISKLNTTQNSKETKSYENLDNIKTAEQGRKAIAELKQDMEGMSPLQKLPMQAKLNKLQEKQKDLAKQEFEDSQANLKSIAQGNGAIDKDGTSTKSTTSKDGRNVSAEEGKAMANDAESENAKLEKQTAQTEKDAQEVEGYQKDAKKTQKDIKKDEAKFNKEIAKESKTISKNQAEMAKESEQMTQTRTEIDALQAELQSLTADSTGIGERSAFSLKLAGDNSQQANGASNSNSTSGMDDTNSRVAELQAQIGEKADTMQVRGQKLQKLQTSTNKSITVMHNKVRLKSIYYQKAQKTMETEQKTTDKIMKVADKIDNISQTVTQVGKTLQYVGKGMIIAGKALASNPFTAAAGAALITAGGFTQKTGTVTELVGNYGSAAANITKTACNVADGNFAAALQTAGCAIQSGAAAAKGTQGLKDNMKAIDASVEQAQTEAAVSVQAKEAAKQMKENGTLGDMTEKEAAKTMKGNMMNEVNKGNLELRDGKLTMTDKAAPKMGADGKFHTDFMADSKPVGEAGAQAGNTSFGQKVKKGINNAGQQIKKAAKDPETLAKIGKQMTALGAKMAGETQQTQQAGRGKSKNYSYPNYTINYDRLAKGQRMINKYKNSAA</sequence>
<organism evidence="2 3">
    <name type="scientific">Candidatus Scatousia excrementigallinarum</name>
    <dbReference type="NCBI Taxonomy" id="2840935"/>
    <lineage>
        <taxon>Bacteria</taxon>
        <taxon>Candidatus Scatousia</taxon>
    </lineage>
</organism>
<feature type="compositionally biased region" description="Polar residues" evidence="1">
    <location>
        <begin position="132"/>
        <end position="141"/>
    </location>
</feature>
<accession>A0A9D1F0V7</accession>
<dbReference type="Proteomes" id="UP000823928">
    <property type="component" value="Unassembled WGS sequence"/>
</dbReference>
<feature type="region of interest" description="Disordered" evidence="1">
    <location>
        <begin position="280"/>
        <end position="301"/>
    </location>
</feature>
<feature type="compositionally biased region" description="Basic and acidic residues" evidence="1">
    <location>
        <begin position="116"/>
        <end position="129"/>
    </location>
</feature>
<dbReference type="AlphaFoldDB" id="A0A9D1F0V7"/>
<feature type="compositionally biased region" description="Basic and acidic residues" evidence="1">
    <location>
        <begin position="146"/>
        <end position="170"/>
    </location>
</feature>
<name>A0A9D1F0V7_9BACT</name>
<dbReference type="EMBL" id="DVIU01000196">
    <property type="protein sequence ID" value="HIS36927.1"/>
    <property type="molecule type" value="Genomic_DNA"/>
</dbReference>
<evidence type="ECO:0000256" key="1">
    <source>
        <dbReference type="SAM" id="MobiDB-lite"/>
    </source>
</evidence>